<evidence type="ECO:0000256" key="3">
    <source>
        <dbReference type="ARBA" id="ARBA00007757"/>
    </source>
</evidence>
<dbReference type="GO" id="GO:0006559">
    <property type="term" value="P:L-phenylalanine catabolic process"/>
    <property type="evidence" value="ECO:0007669"/>
    <property type="project" value="UniProtKB-KW"/>
</dbReference>
<feature type="active site" description="Proton acceptor" evidence="11">
    <location>
        <position position="360"/>
    </location>
</feature>
<evidence type="ECO:0000256" key="5">
    <source>
        <dbReference type="ARBA" id="ARBA00022723"/>
    </source>
</evidence>
<evidence type="ECO:0000256" key="11">
    <source>
        <dbReference type="PIRSR" id="PIRSR605708-1"/>
    </source>
</evidence>
<feature type="domain" description="Homogentisate 1,2-dioxygenase N-terminal" evidence="14">
    <location>
        <begin position="35"/>
        <end position="317"/>
    </location>
</feature>
<reference evidence="15" key="2">
    <citation type="submission" date="2020-02" db="EMBL/GenBank/DDBJ databases">
        <authorList>
            <person name="Gilchrist C.L.M."/>
            <person name="Chooi Y.-H."/>
        </authorList>
    </citation>
    <scope>NUCLEOTIDE SEQUENCE</scope>
    <source>
        <strain evidence="15">MST-FP2251</strain>
    </source>
</reference>
<dbReference type="CDD" id="cd07000">
    <property type="entry name" value="cupin_HGO_N"/>
    <property type="match status" value="1"/>
</dbReference>
<proteinExistence type="inferred from homology"/>
<evidence type="ECO:0000313" key="15">
    <source>
        <dbReference type="EMBL" id="KAF9890035.1"/>
    </source>
</evidence>
<feature type="binding site" evidence="12">
    <location>
        <position position="403"/>
    </location>
    <ligand>
        <name>Fe cation</name>
        <dbReference type="ChEBI" id="CHEBI:24875"/>
    </ligand>
</feature>
<dbReference type="SUPFAM" id="SSF51182">
    <property type="entry name" value="RmlC-like cupins"/>
    <property type="match status" value="1"/>
</dbReference>
<comment type="pathway">
    <text evidence="2">Amino-acid degradation; L-phenylalanine degradation; acetoacetate and fumarate from L-phenylalanine: step 4/6.</text>
</comment>
<dbReference type="Pfam" id="PF04209">
    <property type="entry name" value="HgmA_C"/>
    <property type="match status" value="1"/>
</dbReference>
<evidence type="ECO:0000256" key="8">
    <source>
        <dbReference type="ARBA" id="ARBA00023002"/>
    </source>
</evidence>
<evidence type="ECO:0000256" key="1">
    <source>
        <dbReference type="ARBA" id="ARBA00001962"/>
    </source>
</evidence>
<keyword evidence="10" id="KW-0585">Phenylalanine catabolism</keyword>
<comment type="similarity">
    <text evidence="3">Belongs to the homogentisate dioxygenase family.</text>
</comment>
<dbReference type="GO" id="GO:0004411">
    <property type="term" value="F:homogentisate 1,2-dioxygenase activity"/>
    <property type="evidence" value="ECO:0007669"/>
    <property type="project" value="UniProtKB-EC"/>
</dbReference>
<evidence type="ECO:0000259" key="13">
    <source>
        <dbReference type="Pfam" id="PF04209"/>
    </source>
</evidence>
<dbReference type="GO" id="GO:0006572">
    <property type="term" value="P:L-tyrosine catabolic process"/>
    <property type="evidence" value="ECO:0007669"/>
    <property type="project" value="UniProtKB-KW"/>
</dbReference>
<keyword evidence="6" id="KW-0828">Tyrosine catabolism</keyword>
<evidence type="ECO:0000256" key="9">
    <source>
        <dbReference type="ARBA" id="ARBA00023004"/>
    </source>
</evidence>
<dbReference type="EC" id="1.13.11.5" evidence="4"/>
<evidence type="ECO:0000313" key="16">
    <source>
        <dbReference type="Proteomes" id="UP001194746"/>
    </source>
</evidence>
<keyword evidence="9 12" id="KW-0408">Iron</keyword>
<feature type="binding site" evidence="12">
    <location>
        <position position="439"/>
    </location>
    <ligand>
        <name>Fe cation</name>
        <dbReference type="ChEBI" id="CHEBI:24875"/>
    </ligand>
</feature>
<dbReference type="AlphaFoldDB" id="A0AAD4GUV2"/>
<dbReference type="Pfam" id="PF20510">
    <property type="entry name" value="HgmA_N"/>
    <property type="match status" value="1"/>
</dbReference>
<organism evidence="15 16">
    <name type="scientific">Aspergillus nanangensis</name>
    <dbReference type="NCBI Taxonomy" id="2582783"/>
    <lineage>
        <taxon>Eukaryota</taxon>
        <taxon>Fungi</taxon>
        <taxon>Dikarya</taxon>
        <taxon>Ascomycota</taxon>
        <taxon>Pezizomycotina</taxon>
        <taxon>Eurotiomycetes</taxon>
        <taxon>Eurotiomycetidae</taxon>
        <taxon>Eurotiales</taxon>
        <taxon>Aspergillaceae</taxon>
        <taxon>Aspergillus</taxon>
        <taxon>Aspergillus subgen. Circumdati</taxon>
    </lineage>
</organism>
<dbReference type="PANTHER" id="PTHR11056:SF5">
    <property type="entry name" value="HOMOGENTISATE 1,2-DIOXYGENASE"/>
    <property type="match status" value="1"/>
</dbReference>
<dbReference type="Gene3D" id="2.60.120.10">
    <property type="entry name" value="Jelly Rolls"/>
    <property type="match status" value="1"/>
</dbReference>
<reference evidence="15" key="1">
    <citation type="journal article" date="2019" name="Beilstein J. Org. Chem.">
        <title>Nanangenines: drimane sesquiterpenoids as the dominant metabolite cohort of a novel Australian fungus, Aspergillus nanangensis.</title>
        <authorList>
            <person name="Lacey H.J."/>
            <person name="Gilchrist C.L.M."/>
            <person name="Crombie A."/>
            <person name="Kalaitzis J.A."/>
            <person name="Vuong D."/>
            <person name="Rutledge P.J."/>
            <person name="Turner P."/>
            <person name="Pitt J.I."/>
            <person name="Lacey E."/>
            <person name="Chooi Y.H."/>
            <person name="Piggott A.M."/>
        </authorList>
    </citation>
    <scope>NUCLEOTIDE SEQUENCE</scope>
    <source>
        <strain evidence="15">MST-FP2251</strain>
    </source>
</reference>
<name>A0AAD4GUV2_ASPNN</name>
<dbReference type="Proteomes" id="UP001194746">
    <property type="component" value="Unassembled WGS sequence"/>
</dbReference>
<feature type="domain" description="Homogentisate 1,2-dioxygenase C-terminal" evidence="13">
    <location>
        <begin position="349"/>
        <end position="504"/>
    </location>
</feature>
<feature type="binding site" evidence="12">
    <location>
        <position position="439"/>
    </location>
    <ligand>
        <name>homogentisate</name>
        <dbReference type="ChEBI" id="CHEBI:16169"/>
    </ligand>
</feature>
<dbReference type="PANTHER" id="PTHR11056">
    <property type="entry name" value="HOMOGENTISATE 1,2-DIOXYGENASE"/>
    <property type="match status" value="1"/>
</dbReference>
<dbReference type="InterPro" id="IPR005708">
    <property type="entry name" value="Homogentis_dOase"/>
</dbReference>
<dbReference type="InterPro" id="IPR046451">
    <property type="entry name" value="HgmA_C"/>
</dbReference>
<keyword evidence="8" id="KW-0560">Oxidoreductase</keyword>
<dbReference type="GO" id="GO:0005737">
    <property type="term" value="C:cytoplasm"/>
    <property type="evidence" value="ECO:0007669"/>
    <property type="project" value="TreeGrafter"/>
</dbReference>
<evidence type="ECO:0000256" key="10">
    <source>
        <dbReference type="ARBA" id="ARBA00023232"/>
    </source>
</evidence>
<dbReference type="InterPro" id="IPR011051">
    <property type="entry name" value="RmlC_Cupin_sf"/>
</dbReference>
<evidence type="ECO:0000256" key="2">
    <source>
        <dbReference type="ARBA" id="ARBA00004704"/>
    </source>
</evidence>
<dbReference type="InterPro" id="IPR014710">
    <property type="entry name" value="RmlC-like_jellyroll"/>
</dbReference>
<dbReference type="EMBL" id="VCAU01000030">
    <property type="protein sequence ID" value="KAF9890035.1"/>
    <property type="molecule type" value="Genomic_DNA"/>
</dbReference>
<keyword evidence="5 12" id="KW-0479">Metal-binding</keyword>
<gene>
    <name evidence="15" type="ORF">FE257_006715</name>
</gene>
<evidence type="ECO:0000256" key="7">
    <source>
        <dbReference type="ARBA" id="ARBA00022964"/>
    </source>
</evidence>
<evidence type="ECO:0000256" key="6">
    <source>
        <dbReference type="ARBA" id="ARBA00022878"/>
    </source>
</evidence>
<dbReference type="FunFam" id="2.60.120.10:FF:000034">
    <property type="entry name" value="Homogentisate 1,2-dioxygenase"/>
    <property type="match status" value="1"/>
</dbReference>
<evidence type="ECO:0000259" key="14">
    <source>
        <dbReference type="Pfam" id="PF20510"/>
    </source>
</evidence>
<keyword evidence="7" id="KW-0223">Dioxygenase</keyword>
<evidence type="ECO:0000256" key="4">
    <source>
        <dbReference type="ARBA" id="ARBA00013127"/>
    </source>
</evidence>
<comment type="cofactor">
    <cofactor evidence="1 12">
        <name>Fe cation</name>
        <dbReference type="ChEBI" id="CHEBI:24875"/>
    </cofactor>
</comment>
<dbReference type="InterPro" id="IPR046452">
    <property type="entry name" value="HgmA_N"/>
</dbReference>
<evidence type="ECO:0000256" key="12">
    <source>
        <dbReference type="PIRSR" id="PIRSR605708-2"/>
    </source>
</evidence>
<feature type="binding site" evidence="12">
    <location>
        <position position="409"/>
    </location>
    <ligand>
        <name>Fe cation</name>
        <dbReference type="ChEBI" id="CHEBI:24875"/>
    </ligand>
</feature>
<accession>A0AAD4GUV2</accession>
<sequence>MSPVLHREPVTDPRKVFHYTDLQRTKPTREDDPYEYQAGFDNRFQSEVIPGSLPVAQNNPQDSGYGLYTEGITYSAFAAPRHVNSSTYMYRARPSAAHRETPGPQQGYSDIETKSHIENSFLALNPNVQPLPQQAEWSPFPLPTDNERIDFADGLHTLCGSGDPNLKQGLALYVYMVNANMENKAYCNTDGDFLITPQLGSLDVQTEMGKLFLQPGEICVIQRGIRFRINLAQGTPTARGHIAEIWGSKWVLPDLGPLGGHGLANPRDFLHPVAYIDEDLHVPFTIVVKNTGRLVAIKQDHSPFDVVAWHGNCVPFKVRQNSRSTSSPTKQTFFEADLIQYIKQYDLTKFVAQNTATVDHTDPSVNTVLTAPSVDPHQPLADYLWFGPRWDSASNTFRPPYFHRNSASELLACIYGAGLGRSDEFQPGGCSYEGGHTPHGGFSDEYLVERALQINEPRRILQDQMTIMVESSRTFLFTEYARKICGVIHTQGTDPKVWDRLPDHFSAHPKTRELLARVARDKATHRKATDYYHSVDIKQGSPLYSSLSNSANA</sequence>
<protein>
    <recommendedName>
        <fullName evidence="4">homogentisate 1,2-dioxygenase</fullName>
        <ecNumber evidence="4">1.13.11.5</ecNumber>
    </recommendedName>
</protein>
<keyword evidence="16" id="KW-1185">Reference proteome</keyword>
<comment type="caution">
    <text evidence="15">The sequence shown here is derived from an EMBL/GenBank/DDBJ whole genome shotgun (WGS) entry which is preliminary data.</text>
</comment>
<dbReference type="GO" id="GO:0046872">
    <property type="term" value="F:metal ion binding"/>
    <property type="evidence" value="ECO:0007669"/>
    <property type="project" value="UniProtKB-KW"/>
</dbReference>